<dbReference type="Gene3D" id="1.20.120.1490">
    <property type="match status" value="1"/>
</dbReference>
<dbReference type="RefSeq" id="WP_042389473.1">
    <property type="nucleotide sequence ID" value="NZ_BBMZ01000007.1"/>
</dbReference>
<dbReference type="AlphaFoldDB" id="A0A090UXB5"/>
<gene>
    <name evidence="2" type="ORF">EV102420_07_00790</name>
</gene>
<dbReference type="EMBL" id="BBMZ01000007">
    <property type="protein sequence ID" value="GAL57260.1"/>
    <property type="molecule type" value="Genomic_DNA"/>
</dbReference>
<keyword evidence="3" id="KW-1185">Reference proteome</keyword>
<evidence type="ECO:0008006" key="4">
    <source>
        <dbReference type="Google" id="ProtNLM"/>
    </source>
</evidence>
<dbReference type="Proteomes" id="UP000029462">
    <property type="component" value="Unassembled WGS sequence"/>
</dbReference>
<organism evidence="2 3">
    <name type="scientific">Pseudescherichia vulneris NBRC 102420</name>
    <dbReference type="NCBI Taxonomy" id="1115515"/>
    <lineage>
        <taxon>Bacteria</taxon>
        <taxon>Pseudomonadati</taxon>
        <taxon>Pseudomonadota</taxon>
        <taxon>Gammaproteobacteria</taxon>
        <taxon>Enterobacterales</taxon>
        <taxon>Enterobacteriaceae</taxon>
        <taxon>Pseudescherichia</taxon>
    </lineage>
</organism>
<feature type="signal peptide" evidence="1">
    <location>
        <begin position="1"/>
        <end position="23"/>
    </location>
</feature>
<accession>A0A090UXB5</accession>
<reference evidence="2 3" key="1">
    <citation type="submission" date="2014-09" db="EMBL/GenBank/DDBJ databases">
        <title>Whole genome shotgun sequence of Escherichia vulneris NBRC 102420.</title>
        <authorList>
            <person name="Yoshida Y."/>
            <person name="Hosoyama A."/>
            <person name="Tsuchikane K."/>
            <person name="Ohji S."/>
            <person name="Ichikawa N."/>
            <person name="Kimura A."/>
            <person name="Yamazoe A."/>
            <person name="Ezaki T."/>
            <person name="Fujita N."/>
        </authorList>
    </citation>
    <scope>NUCLEOTIDE SEQUENCE [LARGE SCALE GENOMIC DNA]</scope>
    <source>
        <strain evidence="2 3">NBRC 102420</strain>
    </source>
</reference>
<sequence>MNKILRSALLVSALALSSGAAFAANVSTAPAPSQDPIVQHLKLSQDQVTKIQQLHQQLKTNIQQIKITGAKDGAIIDMIRSGKWSDDTVKTQLTAFGNAEQQARYYKVKYYFDLNQILTPAQRQQVQDDLAKAAME</sequence>
<keyword evidence="1" id="KW-0732">Signal</keyword>
<dbReference type="GeneID" id="88816270"/>
<protein>
    <recommendedName>
        <fullName evidence="4">Periplasmic protein</fullName>
    </recommendedName>
</protein>
<dbReference type="OrthoDB" id="6491232at2"/>
<name>A0A090UXB5_PSEVU</name>
<evidence type="ECO:0000313" key="3">
    <source>
        <dbReference type="Proteomes" id="UP000029462"/>
    </source>
</evidence>
<dbReference type="STRING" id="1115515.EV102420_07_00790"/>
<proteinExistence type="predicted"/>
<dbReference type="eggNOG" id="COG3678">
    <property type="taxonomic scope" value="Bacteria"/>
</dbReference>
<evidence type="ECO:0000313" key="2">
    <source>
        <dbReference type="EMBL" id="GAL57260.1"/>
    </source>
</evidence>
<comment type="caution">
    <text evidence="2">The sequence shown here is derived from an EMBL/GenBank/DDBJ whole genome shotgun (WGS) entry which is preliminary data.</text>
</comment>
<evidence type="ECO:0000256" key="1">
    <source>
        <dbReference type="SAM" id="SignalP"/>
    </source>
</evidence>
<feature type="chain" id="PRO_5001865046" description="Periplasmic protein" evidence="1">
    <location>
        <begin position="24"/>
        <end position="136"/>
    </location>
</feature>